<name>A0AB39BLZ0_9MICO</name>
<dbReference type="EMBL" id="CP162511">
    <property type="protein sequence ID" value="XDI07097.1"/>
    <property type="molecule type" value="Genomic_DNA"/>
</dbReference>
<organism evidence="1">
    <name type="scientific">Herbiconiux sp. A18JL235</name>
    <dbReference type="NCBI Taxonomy" id="3152363"/>
    <lineage>
        <taxon>Bacteria</taxon>
        <taxon>Bacillati</taxon>
        <taxon>Actinomycetota</taxon>
        <taxon>Actinomycetes</taxon>
        <taxon>Micrococcales</taxon>
        <taxon>Microbacteriaceae</taxon>
        <taxon>Herbiconiux</taxon>
    </lineage>
</organism>
<protein>
    <submittedName>
        <fullName evidence="1">Uncharacterized protein</fullName>
    </submittedName>
</protein>
<accession>A0AB39BLZ0</accession>
<sequence>MRIADPSPTRATTTIDHLIRLRSPARPVGYLLSPGLVTTNTQTSVTASNGSVNHIMIGLLGASR</sequence>
<dbReference type="AlphaFoldDB" id="A0AB39BLZ0"/>
<gene>
    <name evidence="1" type="ORF">ABFY20_08360</name>
</gene>
<dbReference type="RefSeq" id="WP_368499471.1">
    <property type="nucleotide sequence ID" value="NZ_CP162511.1"/>
</dbReference>
<proteinExistence type="predicted"/>
<reference evidence="1" key="1">
    <citation type="submission" date="2024-05" db="EMBL/GenBank/DDBJ databases">
        <title>Herbiconiux sp. A18JL235.</title>
        <authorList>
            <person name="Zhang G."/>
        </authorList>
    </citation>
    <scope>NUCLEOTIDE SEQUENCE</scope>
    <source>
        <strain evidence="1">A18JL235</strain>
    </source>
</reference>
<evidence type="ECO:0000313" key="1">
    <source>
        <dbReference type="EMBL" id="XDI07097.1"/>
    </source>
</evidence>